<dbReference type="EMBL" id="MU251301">
    <property type="protein sequence ID" value="KAG9249573.1"/>
    <property type="molecule type" value="Genomic_DNA"/>
</dbReference>
<gene>
    <name evidence="1" type="ORF">F5Z01DRAFT_697713</name>
</gene>
<dbReference type="Proteomes" id="UP000887229">
    <property type="component" value="Unassembled WGS sequence"/>
</dbReference>
<name>A0A9P7ZDQ3_9HYPO</name>
<evidence type="ECO:0000313" key="2">
    <source>
        <dbReference type="Proteomes" id="UP000887229"/>
    </source>
</evidence>
<dbReference type="AlphaFoldDB" id="A0A9P7ZDQ3"/>
<dbReference type="OrthoDB" id="538223at2759"/>
<protein>
    <submittedName>
        <fullName evidence="1">Uncharacterized protein</fullName>
    </submittedName>
</protein>
<dbReference type="GeneID" id="70297234"/>
<accession>A0A9P7ZDQ3</accession>
<organism evidence="1 2">
    <name type="scientific">Emericellopsis atlantica</name>
    <dbReference type="NCBI Taxonomy" id="2614577"/>
    <lineage>
        <taxon>Eukaryota</taxon>
        <taxon>Fungi</taxon>
        <taxon>Dikarya</taxon>
        <taxon>Ascomycota</taxon>
        <taxon>Pezizomycotina</taxon>
        <taxon>Sordariomycetes</taxon>
        <taxon>Hypocreomycetidae</taxon>
        <taxon>Hypocreales</taxon>
        <taxon>Bionectriaceae</taxon>
        <taxon>Emericellopsis</taxon>
    </lineage>
</organism>
<comment type="caution">
    <text evidence="1">The sequence shown here is derived from an EMBL/GenBank/DDBJ whole genome shotgun (WGS) entry which is preliminary data.</text>
</comment>
<proteinExistence type="predicted"/>
<keyword evidence="2" id="KW-1185">Reference proteome</keyword>
<reference evidence="1" key="1">
    <citation type="journal article" date="2021" name="IMA Fungus">
        <title>Genomic characterization of three marine fungi, including Emericellopsis atlantica sp. nov. with signatures of a generalist lifestyle and marine biomass degradation.</title>
        <authorList>
            <person name="Hagestad O.C."/>
            <person name="Hou L."/>
            <person name="Andersen J.H."/>
            <person name="Hansen E.H."/>
            <person name="Altermark B."/>
            <person name="Li C."/>
            <person name="Kuhnert E."/>
            <person name="Cox R.J."/>
            <person name="Crous P.W."/>
            <person name="Spatafora J.W."/>
            <person name="Lail K."/>
            <person name="Amirebrahimi M."/>
            <person name="Lipzen A."/>
            <person name="Pangilinan J."/>
            <person name="Andreopoulos W."/>
            <person name="Hayes R.D."/>
            <person name="Ng V."/>
            <person name="Grigoriev I.V."/>
            <person name="Jackson S.A."/>
            <person name="Sutton T.D.S."/>
            <person name="Dobson A.D.W."/>
            <person name="Rama T."/>
        </authorList>
    </citation>
    <scope>NUCLEOTIDE SEQUENCE</scope>
    <source>
        <strain evidence="1">TS7</strain>
    </source>
</reference>
<sequence length="127" mass="14148">MIAAPIPSLAVRTSLKVLPRQCAQSGCLEAKVLQGENVSTGWVPAGTTLRDINQLLQDPNGEKIDSSQNIRRTLDDRQIQLKDLAERLEPAPTLKRLVWPLKKEEVDAITEKLGQCRSAISFDLRVY</sequence>
<dbReference type="RefSeq" id="XP_046113497.1">
    <property type="nucleotide sequence ID" value="XM_046266331.1"/>
</dbReference>
<evidence type="ECO:0000313" key="1">
    <source>
        <dbReference type="EMBL" id="KAG9249573.1"/>
    </source>
</evidence>